<reference evidence="3" key="1">
    <citation type="journal article" date="2004" name="Science">
        <title>Reverse methanogenesis: testing the hypothesis with environmental genomics.</title>
        <authorList>
            <person name="Hallam S.J."/>
            <person name="Putnam N."/>
            <person name="Preston C.M."/>
            <person name="Detter J.C."/>
            <person name="Rokhsar D."/>
            <person name="Richardson P.M."/>
            <person name="DeLong E.F."/>
        </authorList>
    </citation>
    <scope>NUCLEOTIDE SEQUENCE</scope>
</reference>
<sequence>MEKQEQEVNVLKREIEALSHERADKEKIQKKNIKNNAEKSAKKRSYLISSVITAIIILLAIPAIYKIILVSETYGFKELAFVLIPSVICTSSIYAIWKKLRIFLTDKLSNQYYKKKIEEMGLHEREMNE</sequence>
<dbReference type="AlphaFoldDB" id="Q649X1"/>
<keyword evidence="2" id="KW-0472">Membrane</keyword>
<keyword evidence="2" id="KW-1133">Transmembrane helix</keyword>
<feature type="transmembrane region" description="Helical" evidence="2">
    <location>
        <begin position="46"/>
        <end position="67"/>
    </location>
</feature>
<name>Q649X1_UNCAG</name>
<keyword evidence="2" id="KW-0812">Transmembrane</keyword>
<evidence type="ECO:0000256" key="2">
    <source>
        <dbReference type="SAM" id="Phobius"/>
    </source>
</evidence>
<organism evidence="3">
    <name type="scientific">Uncultured archaeon GZfos26G2</name>
    <dbReference type="NCBI Taxonomy" id="3386331"/>
    <lineage>
        <taxon>Archaea</taxon>
        <taxon>Methanobacteriati</taxon>
        <taxon>Methanobacteriota</taxon>
        <taxon>Stenosarchaea group</taxon>
        <taxon>Methanomicrobia</taxon>
        <taxon>Candidatus Methanophagales</taxon>
        <taxon>Candidatus Methanophagaceae</taxon>
        <taxon>Candidatus Methanophaga</taxon>
    </lineage>
</organism>
<protein>
    <submittedName>
        <fullName evidence="3">Uncharacterized protein</fullName>
    </submittedName>
</protein>
<feature type="coiled-coil region" evidence="1">
    <location>
        <begin position="1"/>
        <end position="43"/>
    </location>
</feature>
<keyword evidence="1" id="KW-0175">Coiled coil</keyword>
<gene>
    <name evidence="3" type="ORF">GZ34A6_17</name>
</gene>
<evidence type="ECO:0000313" key="3">
    <source>
        <dbReference type="EMBL" id="AAU83806.1"/>
    </source>
</evidence>
<proteinExistence type="predicted"/>
<feature type="transmembrane region" description="Helical" evidence="2">
    <location>
        <begin position="79"/>
        <end position="97"/>
    </location>
</feature>
<reference evidence="3" key="2">
    <citation type="submission" date="2004-08" db="EMBL/GenBank/DDBJ databases">
        <authorList>
            <person name="Putnam N."/>
            <person name="Detter J.C."/>
            <person name="Richardson P.M."/>
            <person name="Rokhsar D."/>
        </authorList>
    </citation>
    <scope>NUCLEOTIDE SEQUENCE</scope>
</reference>
<evidence type="ECO:0000256" key="1">
    <source>
        <dbReference type="SAM" id="Coils"/>
    </source>
</evidence>
<dbReference type="EMBL" id="AY714859">
    <property type="protein sequence ID" value="AAU83806.1"/>
    <property type="molecule type" value="Genomic_DNA"/>
</dbReference>
<accession>Q649X1</accession>